<feature type="transmembrane region" description="Helical" evidence="6">
    <location>
        <begin position="267"/>
        <end position="288"/>
    </location>
</feature>
<feature type="transmembrane region" description="Helical" evidence="6">
    <location>
        <begin position="234"/>
        <end position="255"/>
    </location>
</feature>
<keyword evidence="3 6" id="KW-0812">Transmembrane</keyword>
<evidence type="ECO:0000313" key="8">
    <source>
        <dbReference type="EMBL" id="HIR67670.1"/>
    </source>
</evidence>
<dbReference type="InterPro" id="IPR038078">
    <property type="entry name" value="PhoU-like_sf"/>
</dbReference>
<dbReference type="GO" id="GO:0044341">
    <property type="term" value="P:sodium-dependent phosphate transport"/>
    <property type="evidence" value="ECO:0007669"/>
    <property type="project" value="InterPro"/>
</dbReference>
<dbReference type="Pfam" id="PF01895">
    <property type="entry name" value="PhoU"/>
    <property type="match status" value="2"/>
</dbReference>
<evidence type="ECO:0000256" key="5">
    <source>
        <dbReference type="ARBA" id="ARBA00023136"/>
    </source>
</evidence>
<evidence type="ECO:0000256" key="6">
    <source>
        <dbReference type="SAM" id="Phobius"/>
    </source>
</evidence>
<organism evidence="8 9">
    <name type="scientific">Candidatus Coproplasma avicola</name>
    <dbReference type="NCBI Taxonomy" id="2840744"/>
    <lineage>
        <taxon>Bacteria</taxon>
        <taxon>Bacillati</taxon>
        <taxon>Bacillota</taxon>
        <taxon>Clostridia</taxon>
        <taxon>Eubacteriales</taxon>
        <taxon>Candidatus Coproplasma</taxon>
    </lineage>
</organism>
<feature type="domain" description="PhoU" evidence="7">
    <location>
        <begin position="480"/>
        <end position="564"/>
    </location>
</feature>
<dbReference type="EMBL" id="DVHK01000132">
    <property type="protein sequence ID" value="HIR67670.1"/>
    <property type="molecule type" value="Genomic_DNA"/>
</dbReference>
<proteinExistence type="predicted"/>
<gene>
    <name evidence="8" type="ORF">IAB94_06465</name>
</gene>
<feature type="transmembrane region" description="Helical" evidence="6">
    <location>
        <begin position="54"/>
        <end position="81"/>
    </location>
</feature>
<dbReference type="GO" id="GO:0005886">
    <property type="term" value="C:plasma membrane"/>
    <property type="evidence" value="ECO:0007669"/>
    <property type="project" value="UniProtKB-SubCell"/>
</dbReference>
<feature type="transmembrane region" description="Helical" evidence="6">
    <location>
        <begin position="12"/>
        <end position="33"/>
    </location>
</feature>
<dbReference type="Pfam" id="PF02690">
    <property type="entry name" value="Na_Pi_cotrans"/>
    <property type="match status" value="2"/>
</dbReference>
<reference evidence="8" key="2">
    <citation type="journal article" date="2021" name="PeerJ">
        <title>Extensive microbial diversity within the chicken gut microbiome revealed by metagenomics and culture.</title>
        <authorList>
            <person name="Gilroy R."/>
            <person name="Ravi A."/>
            <person name="Getino M."/>
            <person name="Pursley I."/>
            <person name="Horton D.L."/>
            <person name="Alikhan N.F."/>
            <person name="Baker D."/>
            <person name="Gharbi K."/>
            <person name="Hall N."/>
            <person name="Watson M."/>
            <person name="Adriaenssens E.M."/>
            <person name="Foster-Nyarko E."/>
            <person name="Jarju S."/>
            <person name="Secka A."/>
            <person name="Antonio M."/>
            <person name="Oren A."/>
            <person name="Chaudhuri R.R."/>
            <person name="La Ragione R."/>
            <person name="Hildebrand F."/>
            <person name="Pallen M.J."/>
        </authorList>
    </citation>
    <scope>NUCLEOTIDE SEQUENCE</scope>
    <source>
        <strain evidence="8">ChiW16-3235</strain>
    </source>
</reference>
<feature type="transmembrane region" description="Helical" evidence="6">
    <location>
        <begin position="308"/>
        <end position="327"/>
    </location>
</feature>
<accession>A0A9D1J9N9</accession>
<dbReference type="SUPFAM" id="SSF109755">
    <property type="entry name" value="PhoU-like"/>
    <property type="match status" value="1"/>
</dbReference>
<dbReference type="InterPro" id="IPR003841">
    <property type="entry name" value="Na/Pi_transpt"/>
</dbReference>
<dbReference type="Proteomes" id="UP000823913">
    <property type="component" value="Unassembled WGS sequence"/>
</dbReference>
<dbReference type="NCBIfam" id="NF037997">
    <property type="entry name" value="Na_Pi_symport"/>
    <property type="match status" value="1"/>
</dbReference>
<evidence type="ECO:0000256" key="2">
    <source>
        <dbReference type="ARBA" id="ARBA00022475"/>
    </source>
</evidence>
<dbReference type="GO" id="GO:0005436">
    <property type="term" value="F:sodium:phosphate symporter activity"/>
    <property type="evidence" value="ECO:0007669"/>
    <property type="project" value="InterPro"/>
</dbReference>
<dbReference type="Gene3D" id="1.20.58.220">
    <property type="entry name" value="Phosphate transport system protein phou homolog 2, domain 2"/>
    <property type="match status" value="1"/>
</dbReference>
<protein>
    <submittedName>
        <fullName evidence="8">Na/Pi cotransporter family protein</fullName>
    </submittedName>
</protein>
<evidence type="ECO:0000313" key="9">
    <source>
        <dbReference type="Proteomes" id="UP000823913"/>
    </source>
</evidence>
<sequence length="573" mass="62677">MSIDDVLQIVYALFYLLGGITVFMIGMDILSSNMEKAAGSKMRALIGKATKNKYVGIGTGTAITAIIQSSSATTVMVVGFVNIGLMTLTQATSIIMGANIGTTITAFISALALMGGFQLDVSAIFALIAFIGLMMTLFSKEEKTKRIGFMLAGLGMIFVGLYTMSFTVTNLTEGEGDVANAIRSMFVNIGNGVDFLTWQAFVLFLLGLILTGIMQSSSAVTAIVITLASQRLMSIYMSMFVILGTNIGTCITALISSIGTSANARRAACIHLCFNVIGCIIFAIPTTIWGPQIAGFLDSTINDPTWEIAIFHLFFNVVNTLILMWFIPQLVKLSTILVRDKKGADKTAQTEGEEQLDTRMLKTPAIAVGQARKEIVKMGQIAFSNYKLAIEMLLNYDVSKKAQFAENEKHIDDLNKHITQFLVKLSSEDISGTDETKVSSFYHVTSDIERIGDYAENIVEYTEEMVRSGAKFSDHAVAEIREMDENLSELYRNVEMAFANHNLSYTQNIESAENAVDAMCDNMKEAHVRRTNEGRCSPEAGSVYLQLAVNMERIGDHMNNIANSIKTYVQPDA</sequence>
<evidence type="ECO:0000259" key="7">
    <source>
        <dbReference type="Pfam" id="PF01895"/>
    </source>
</evidence>
<comment type="caution">
    <text evidence="8">The sequence shown here is derived from an EMBL/GenBank/DDBJ whole genome shotgun (WGS) entry which is preliminary data.</text>
</comment>
<feature type="domain" description="PhoU" evidence="7">
    <location>
        <begin position="375"/>
        <end position="461"/>
    </location>
</feature>
<feature type="transmembrane region" description="Helical" evidence="6">
    <location>
        <begin position="121"/>
        <end position="138"/>
    </location>
</feature>
<evidence type="ECO:0000256" key="4">
    <source>
        <dbReference type="ARBA" id="ARBA00022989"/>
    </source>
</evidence>
<evidence type="ECO:0000256" key="1">
    <source>
        <dbReference type="ARBA" id="ARBA00004651"/>
    </source>
</evidence>
<name>A0A9D1J9N9_9FIRM</name>
<feature type="transmembrane region" description="Helical" evidence="6">
    <location>
        <begin position="150"/>
        <end position="172"/>
    </location>
</feature>
<dbReference type="InterPro" id="IPR026022">
    <property type="entry name" value="PhoU_dom"/>
</dbReference>
<keyword evidence="2" id="KW-1003">Cell membrane</keyword>
<evidence type="ECO:0000256" key="3">
    <source>
        <dbReference type="ARBA" id="ARBA00022692"/>
    </source>
</evidence>
<keyword evidence="4 6" id="KW-1133">Transmembrane helix</keyword>
<reference evidence="8" key="1">
    <citation type="submission" date="2020-10" db="EMBL/GenBank/DDBJ databases">
        <authorList>
            <person name="Gilroy R."/>
        </authorList>
    </citation>
    <scope>NUCLEOTIDE SEQUENCE</scope>
    <source>
        <strain evidence="8">ChiW16-3235</strain>
    </source>
</reference>
<comment type="subcellular location">
    <subcellularLocation>
        <location evidence="1">Cell membrane</location>
        <topology evidence="1">Multi-pass membrane protein</topology>
    </subcellularLocation>
</comment>
<dbReference type="PANTHER" id="PTHR10010:SF46">
    <property type="entry name" value="SODIUM-DEPENDENT PHOSPHATE TRANSPORT PROTEIN 2B"/>
    <property type="match status" value="1"/>
</dbReference>
<dbReference type="PANTHER" id="PTHR10010">
    <property type="entry name" value="SOLUTE CARRIER FAMILY 34 SODIUM PHOSPHATE , MEMBER 2-RELATED"/>
    <property type="match status" value="1"/>
</dbReference>
<dbReference type="AlphaFoldDB" id="A0A9D1J9N9"/>
<feature type="transmembrane region" description="Helical" evidence="6">
    <location>
        <begin position="193"/>
        <end position="214"/>
    </location>
</feature>
<keyword evidence="5 6" id="KW-0472">Membrane</keyword>
<feature type="transmembrane region" description="Helical" evidence="6">
    <location>
        <begin position="93"/>
        <end position="114"/>
    </location>
</feature>